<evidence type="ECO:0000259" key="5">
    <source>
        <dbReference type="Pfam" id="PF02631"/>
    </source>
</evidence>
<evidence type="ECO:0000256" key="2">
    <source>
        <dbReference type="ARBA" id="ARBA00009695"/>
    </source>
</evidence>
<feature type="domain" description="RecX first three-helical" evidence="6">
    <location>
        <begin position="150"/>
        <end position="185"/>
    </location>
</feature>
<feature type="domain" description="RecX second three-helical" evidence="5">
    <location>
        <begin position="194"/>
        <end position="234"/>
    </location>
</feature>
<name>A0A2N9J266_FAGSY</name>
<evidence type="ECO:0000259" key="6">
    <source>
        <dbReference type="Pfam" id="PF21982"/>
    </source>
</evidence>
<dbReference type="PANTHER" id="PTHR33602">
    <property type="entry name" value="REGULATORY PROTEIN RECX FAMILY PROTEIN"/>
    <property type="match status" value="1"/>
</dbReference>
<dbReference type="PANTHER" id="PTHR33602:SF1">
    <property type="entry name" value="REGULATORY PROTEIN RECX FAMILY PROTEIN"/>
    <property type="match status" value="1"/>
</dbReference>
<dbReference type="InterPro" id="IPR053926">
    <property type="entry name" value="RecX_HTH_1st"/>
</dbReference>
<dbReference type="InterPro" id="IPR053924">
    <property type="entry name" value="RecX_HTH_2nd"/>
</dbReference>
<evidence type="ECO:0000313" key="7">
    <source>
        <dbReference type="EMBL" id="SPD30600.1"/>
    </source>
</evidence>
<evidence type="ECO:0000256" key="3">
    <source>
        <dbReference type="ARBA" id="ARBA00018111"/>
    </source>
</evidence>
<protein>
    <recommendedName>
        <fullName evidence="3">Regulatory protein RecX</fullName>
    </recommendedName>
</protein>
<dbReference type="EMBL" id="OIVN01006325">
    <property type="protein sequence ID" value="SPD30600.1"/>
    <property type="molecule type" value="Genomic_DNA"/>
</dbReference>
<reference evidence="7" key="1">
    <citation type="submission" date="2018-02" db="EMBL/GenBank/DDBJ databases">
        <authorList>
            <person name="Cohen D.B."/>
            <person name="Kent A.D."/>
        </authorList>
    </citation>
    <scope>NUCLEOTIDE SEQUENCE</scope>
</reference>
<dbReference type="Gene3D" id="1.10.10.10">
    <property type="entry name" value="Winged helix-like DNA-binding domain superfamily/Winged helix DNA-binding domain"/>
    <property type="match status" value="3"/>
</dbReference>
<dbReference type="GO" id="GO:0006282">
    <property type="term" value="P:regulation of DNA repair"/>
    <property type="evidence" value="ECO:0007669"/>
    <property type="project" value="InterPro"/>
</dbReference>
<dbReference type="GO" id="GO:0005737">
    <property type="term" value="C:cytoplasm"/>
    <property type="evidence" value="ECO:0007669"/>
    <property type="project" value="UniProtKB-SubCell"/>
</dbReference>
<sequence length="311" mass="36037">MANLAGNLSFRISSQLQYRVFFIPWVKKNYATAITCLQSRDYSSSAPVRYTPKKSCKVNNPESPLPIKDSEKKEFCNHLDAMQRSIVFNKEKSENHNQMFKNNVSFDDDEQDYELMEEPEKVIEKSSIRKGKDSEQDVSCDVKTKQDAENLAIKLLATRAFTAVEMRKRLCGKKFSPDTVEAVINDFRRRGYINDSLYAETFSRSRWSNSSWGPIRIKRELWRKGVSKVDAENAVKLVFEQGESGDHESSLGLSKPSMDHLFIQASKQWLRGQDVPKEKRKSRIIHWLQYRGFNWGVISIILKKLESQYSP</sequence>
<dbReference type="AlphaFoldDB" id="A0A2N9J266"/>
<dbReference type="Pfam" id="PF02631">
    <property type="entry name" value="RecX_HTH2"/>
    <property type="match status" value="1"/>
</dbReference>
<dbReference type="InterPro" id="IPR003783">
    <property type="entry name" value="Regulatory_RecX"/>
</dbReference>
<evidence type="ECO:0000256" key="4">
    <source>
        <dbReference type="ARBA" id="ARBA00022490"/>
    </source>
</evidence>
<dbReference type="InterPro" id="IPR036388">
    <property type="entry name" value="WH-like_DNA-bd_sf"/>
</dbReference>
<keyword evidence="4" id="KW-0963">Cytoplasm</keyword>
<proteinExistence type="inferred from homology"/>
<organism evidence="7">
    <name type="scientific">Fagus sylvatica</name>
    <name type="common">Beechnut</name>
    <dbReference type="NCBI Taxonomy" id="28930"/>
    <lineage>
        <taxon>Eukaryota</taxon>
        <taxon>Viridiplantae</taxon>
        <taxon>Streptophyta</taxon>
        <taxon>Embryophyta</taxon>
        <taxon>Tracheophyta</taxon>
        <taxon>Spermatophyta</taxon>
        <taxon>Magnoliopsida</taxon>
        <taxon>eudicotyledons</taxon>
        <taxon>Gunneridae</taxon>
        <taxon>Pentapetalae</taxon>
        <taxon>rosids</taxon>
        <taxon>fabids</taxon>
        <taxon>Fagales</taxon>
        <taxon>Fagaceae</taxon>
        <taxon>Fagus</taxon>
    </lineage>
</organism>
<dbReference type="HAMAP" id="MF_01114">
    <property type="entry name" value="RecX"/>
    <property type="match status" value="1"/>
</dbReference>
<dbReference type="Pfam" id="PF21982">
    <property type="entry name" value="RecX_HTH1"/>
    <property type="match status" value="1"/>
</dbReference>
<comment type="similarity">
    <text evidence="2">Belongs to the RecX family.</text>
</comment>
<gene>
    <name evidence="7" type="ORF">FSB_LOCUS58482</name>
</gene>
<accession>A0A2N9J266</accession>
<evidence type="ECO:0000256" key="1">
    <source>
        <dbReference type="ARBA" id="ARBA00004496"/>
    </source>
</evidence>
<comment type="subcellular location">
    <subcellularLocation>
        <location evidence="1">Cytoplasm</location>
    </subcellularLocation>
</comment>